<dbReference type="Proteomes" id="UP000245720">
    <property type="component" value="Unassembled WGS sequence"/>
</dbReference>
<dbReference type="PANTHER" id="PTHR24960:SF85">
    <property type="entry name" value="POLYFERREDOXIN PROTEIN VHUB"/>
    <property type="match status" value="1"/>
</dbReference>
<dbReference type="GO" id="GO:0051539">
    <property type="term" value="F:4 iron, 4 sulfur cluster binding"/>
    <property type="evidence" value="ECO:0007669"/>
    <property type="project" value="UniProtKB-KW"/>
</dbReference>
<comment type="function">
    <text evidence="1">Ferredoxins are iron-sulfur proteins that transfer electrons in a wide variety of metabolic reactions.</text>
</comment>
<dbReference type="OrthoDB" id="9813995at2"/>
<accession>A0A315Y1H5</accession>
<dbReference type="RefSeq" id="WP_109726760.1">
    <property type="nucleotide sequence ID" value="NZ_CACVSX010000030.1"/>
</dbReference>
<dbReference type="SUPFAM" id="SSF54862">
    <property type="entry name" value="4Fe-4S ferredoxins"/>
    <property type="match status" value="1"/>
</dbReference>
<evidence type="ECO:0000313" key="9">
    <source>
        <dbReference type="EMBL" id="PWJ12305.1"/>
    </source>
</evidence>
<dbReference type="SUPFAM" id="SSF52218">
    <property type="entry name" value="Flavoproteins"/>
    <property type="match status" value="1"/>
</dbReference>
<dbReference type="InterPro" id="IPR017896">
    <property type="entry name" value="4Fe4S_Fe-S-bd"/>
</dbReference>
<dbReference type="InterPro" id="IPR029039">
    <property type="entry name" value="Flavoprotein-like_sf"/>
</dbReference>
<proteinExistence type="predicted"/>
<dbReference type="GO" id="GO:0009055">
    <property type="term" value="F:electron transfer activity"/>
    <property type="evidence" value="ECO:0007669"/>
    <property type="project" value="InterPro"/>
</dbReference>
<reference evidence="9 10" key="1">
    <citation type="submission" date="2018-05" db="EMBL/GenBank/DDBJ databases">
        <title>The Hungate 1000. A catalogue of reference genomes from the rumen microbiome.</title>
        <authorList>
            <person name="Kelly W."/>
        </authorList>
    </citation>
    <scope>NUCLEOTIDE SEQUENCE [LARGE SCALE GENOMIC DNA]</scope>
    <source>
        <strain evidence="9 10">SAb67</strain>
    </source>
</reference>
<dbReference type="PROSITE" id="PS00198">
    <property type="entry name" value="4FE4S_FER_1"/>
    <property type="match status" value="1"/>
</dbReference>
<keyword evidence="5" id="KW-0408">Iron</keyword>
<evidence type="ECO:0000256" key="6">
    <source>
        <dbReference type="ARBA" id="ARBA00023014"/>
    </source>
</evidence>
<evidence type="ECO:0000313" key="10">
    <source>
        <dbReference type="Proteomes" id="UP000245720"/>
    </source>
</evidence>
<dbReference type="AlphaFoldDB" id="A0A315Y1H5"/>
<keyword evidence="6" id="KW-0411">Iron-sulfur</keyword>
<dbReference type="InterPro" id="IPR047964">
    <property type="entry name" value="EFR1-like"/>
</dbReference>
<feature type="domain" description="4Fe-4S ferredoxin-type" evidence="8">
    <location>
        <begin position="218"/>
        <end position="238"/>
    </location>
</feature>
<protein>
    <recommendedName>
        <fullName evidence="2">Ferredoxin</fullName>
    </recommendedName>
</protein>
<dbReference type="PANTHER" id="PTHR24960">
    <property type="entry name" value="PHOTOSYSTEM I IRON-SULFUR CENTER-RELATED"/>
    <property type="match status" value="1"/>
</dbReference>
<dbReference type="EMBL" id="QGDI01000007">
    <property type="protein sequence ID" value="PWJ12305.1"/>
    <property type="molecule type" value="Genomic_DNA"/>
</dbReference>
<feature type="region of interest" description="Disordered" evidence="7">
    <location>
        <begin position="260"/>
        <end position="279"/>
    </location>
</feature>
<feature type="domain" description="4Fe-4S ferredoxin-type" evidence="8">
    <location>
        <begin position="181"/>
        <end position="210"/>
    </location>
</feature>
<dbReference type="InterPro" id="IPR001226">
    <property type="entry name" value="Flavodoxin_CS"/>
</dbReference>
<organism evidence="9 10">
    <name type="scientific">Ruminococcus flavefaciens</name>
    <dbReference type="NCBI Taxonomy" id="1265"/>
    <lineage>
        <taxon>Bacteria</taxon>
        <taxon>Bacillati</taxon>
        <taxon>Bacillota</taxon>
        <taxon>Clostridia</taxon>
        <taxon>Eubacteriales</taxon>
        <taxon>Oscillospiraceae</taxon>
        <taxon>Ruminococcus</taxon>
    </lineage>
</organism>
<evidence type="ECO:0000256" key="1">
    <source>
        <dbReference type="ARBA" id="ARBA00003532"/>
    </source>
</evidence>
<keyword evidence="3" id="KW-0004">4Fe-4S</keyword>
<dbReference type="InterPro" id="IPR050157">
    <property type="entry name" value="PSI_iron-sulfur_center"/>
</dbReference>
<comment type="caution">
    <text evidence="9">The sequence shown here is derived from an EMBL/GenBank/DDBJ whole genome shotgun (WGS) entry which is preliminary data.</text>
</comment>
<sequence>MILYFSATGNTRFLATELAKKLDDECVDLLSRIKKGDYSEIRSEKPFVVCAPVYICEMPRFLSKYLKKAQLTGSRRVYFISNSAGYSGITGYLAKKLFRRKKMEFMGYSELVMPRNYYIGHYPVQSSEEIRRRILSSYSKLDDIAATIRNGGRLKARYVFLFEKVITLPFNPVWAKYKMPTKDFFANEKCVGCGKCEKVCPLNNISITDKKPLWGTSCTHCMACIGNCPTDAIEYGEITKVKGKYSFADHRDVLKDKRFTSGARSDSAPKHDYKRRKNG</sequence>
<evidence type="ECO:0000259" key="8">
    <source>
        <dbReference type="PROSITE" id="PS51379"/>
    </source>
</evidence>
<evidence type="ECO:0000256" key="7">
    <source>
        <dbReference type="SAM" id="MobiDB-lite"/>
    </source>
</evidence>
<dbReference type="InterPro" id="IPR017900">
    <property type="entry name" value="4Fe4S_Fe_S_CS"/>
</dbReference>
<dbReference type="Pfam" id="PF13187">
    <property type="entry name" value="Fer4_9"/>
    <property type="match status" value="1"/>
</dbReference>
<dbReference type="Pfam" id="PF12724">
    <property type="entry name" value="Flavodoxin_5"/>
    <property type="match status" value="1"/>
</dbReference>
<dbReference type="InterPro" id="IPR026816">
    <property type="entry name" value="Flavodoxin_dom"/>
</dbReference>
<evidence type="ECO:0000256" key="5">
    <source>
        <dbReference type="ARBA" id="ARBA00023004"/>
    </source>
</evidence>
<dbReference type="PROSITE" id="PS51379">
    <property type="entry name" value="4FE4S_FER_2"/>
    <property type="match status" value="2"/>
</dbReference>
<dbReference type="PROSITE" id="PS00201">
    <property type="entry name" value="FLAVODOXIN"/>
    <property type="match status" value="1"/>
</dbReference>
<dbReference type="GO" id="GO:0046872">
    <property type="term" value="F:metal ion binding"/>
    <property type="evidence" value="ECO:0007669"/>
    <property type="project" value="UniProtKB-KW"/>
</dbReference>
<evidence type="ECO:0000256" key="4">
    <source>
        <dbReference type="ARBA" id="ARBA00022723"/>
    </source>
</evidence>
<dbReference type="GO" id="GO:0010181">
    <property type="term" value="F:FMN binding"/>
    <property type="evidence" value="ECO:0007669"/>
    <property type="project" value="InterPro"/>
</dbReference>
<dbReference type="Gene3D" id="3.40.50.360">
    <property type="match status" value="1"/>
</dbReference>
<evidence type="ECO:0000256" key="3">
    <source>
        <dbReference type="ARBA" id="ARBA00022485"/>
    </source>
</evidence>
<name>A0A315Y1H5_RUMFL</name>
<keyword evidence="4" id="KW-0479">Metal-binding</keyword>
<gene>
    <name evidence="9" type="ORF">IE37_01996</name>
</gene>
<dbReference type="NCBIfam" id="NF038196">
    <property type="entry name" value="ferrodoxin_EFR1"/>
    <property type="match status" value="1"/>
</dbReference>
<evidence type="ECO:0000256" key="2">
    <source>
        <dbReference type="ARBA" id="ARBA00013529"/>
    </source>
</evidence>
<dbReference type="Gene3D" id="3.30.70.20">
    <property type="match status" value="1"/>
</dbReference>